<dbReference type="EMBL" id="CACVBS010000092">
    <property type="protein sequence ID" value="CAA7270609.1"/>
    <property type="molecule type" value="Genomic_DNA"/>
</dbReference>
<evidence type="ECO:0000313" key="2">
    <source>
        <dbReference type="Proteomes" id="UP000467700"/>
    </source>
</evidence>
<organism evidence="1 2">
    <name type="scientific">Cyclocybe aegerita</name>
    <name type="common">Black poplar mushroom</name>
    <name type="synonym">Agrocybe aegerita</name>
    <dbReference type="NCBI Taxonomy" id="1973307"/>
    <lineage>
        <taxon>Eukaryota</taxon>
        <taxon>Fungi</taxon>
        <taxon>Dikarya</taxon>
        <taxon>Basidiomycota</taxon>
        <taxon>Agaricomycotina</taxon>
        <taxon>Agaricomycetes</taxon>
        <taxon>Agaricomycetidae</taxon>
        <taxon>Agaricales</taxon>
        <taxon>Agaricineae</taxon>
        <taxon>Bolbitiaceae</taxon>
        <taxon>Cyclocybe</taxon>
    </lineage>
</organism>
<dbReference type="AlphaFoldDB" id="A0A8S0VUP1"/>
<dbReference type="Proteomes" id="UP000467700">
    <property type="component" value="Unassembled WGS sequence"/>
</dbReference>
<dbReference type="Gene3D" id="3.80.10.10">
    <property type="entry name" value="Ribonuclease Inhibitor"/>
    <property type="match status" value="1"/>
</dbReference>
<sequence length="288" mass="32654">MKNALPSPTRISLRGLYFSSIAIDWTNATHIEMVGFRFDECVHLLRVAPRFVQCDFQIVQPPIQMHELPHDVIMCRSLQWLDYRDRHNAAGFFNLISLPSLRCLSITPEQQTLEVFESVTACLKRSSCPLTFLKISYVELRDAPLIPLLEVTPTLEILDLFLVHLSDALFQHLGATAIDVYNQEEDAFLPHLGVIKLWGPRAYSWTSICDLYQCCDTDDSSSGIFRRECSLDISVSIFSGFDDEAIYIDKDASALLQALIEDGIDLCITDSRCRSIIKLEEPDDSSEN</sequence>
<keyword evidence="2" id="KW-1185">Reference proteome</keyword>
<dbReference type="SUPFAM" id="SSF52047">
    <property type="entry name" value="RNI-like"/>
    <property type="match status" value="1"/>
</dbReference>
<gene>
    <name evidence="1" type="ORF">AAE3_LOCUS12843</name>
</gene>
<name>A0A8S0VUP1_CYCAE</name>
<accession>A0A8S0VUP1</accession>
<dbReference type="OrthoDB" id="2269034at2759"/>
<reference evidence="1 2" key="1">
    <citation type="submission" date="2020-01" db="EMBL/GenBank/DDBJ databases">
        <authorList>
            <person name="Gupta K D."/>
        </authorList>
    </citation>
    <scope>NUCLEOTIDE SEQUENCE [LARGE SCALE GENOMIC DNA]</scope>
</reference>
<protein>
    <submittedName>
        <fullName evidence="1">Uncharacterized protein</fullName>
    </submittedName>
</protein>
<comment type="caution">
    <text evidence="1">The sequence shown here is derived from an EMBL/GenBank/DDBJ whole genome shotgun (WGS) entry which is preliminary data.</text>
</comment>
<proteinExistence type="predicted"/>
<evidence type="ECO:0000313" key="1">
    <source>
        <dbReference type="EMBL" id="CAA7270609.1"/>
    </source>
</evidence>
<dbReference type="InterPro" id="IPR032675">
    <property type="entry name" value="LRR_dom_sf"/>
</dbReference>